<proteinExistence type="predicted"/>
<feature type="region of interest" description="Disordered" evidence="2">
    <location>
        <begin position="567"/>
        <end position="596"/>
    </location>
</feature>
<keyword evidence="4" id="KW-1185">Reference proteome</keyword>
<feature type="region of interest" description="Disordered" evidence="2">
    <location>
        <begin position="117"/>
        <end position="288"/>
    </location>
</feature>
<organism evidence="3 4">
    <name type="scientific">Marasmiellus scandens</name>
    <dbReference type="NCBI Taxonomy" id="2682957"/>
    <lineage>
        <taxon>Eukaryota</taxon>
        <taxon>Fungi</taxon>
        <taxon>Dikarya</taxon>
        <taxon>Basidiomycota</taxon>
        <taxon>Agaricomycotina</taxon>
        <taxon>Agaricomycetes</taxon>
        <taxon>Agaricomycetidae</taxon>
        <taxon>Agaricales</taxon>
        <taxon>Marasmiineae</taxon>
        <taxon>Omphalotaceae</taxon>
        <taxon>Marasmiellus</taxon>
    </lineage>
</organism>
<dbReference type="EMBL" id="JBANRG010000055">
    <property type="protein sequence ID" value="KAK7443205.1"/>
    <property type="molecule type" value="Genomic_DNA"/>
</dbReference>
<feature type="region of interest" description="Disordered" evidence="2">
    <location>
        <begin position="343"/>
        <end position="395"/>
    </location>
</feature>
<feature type="region of interest" description="Disordered" evidence="2">
    <location>
        <begin position="748"/>
        <end position="781"/>
    </location>
</feature>
<accession>A0ABR1IWK0</accession>
<feature type="compositionally biased region" description="Polar residues" evidence="2">
    <location>
        <begin position="579"/>
        <end position="596"/>
    </location>
</feature>
<comment type="caution">
    <text evidence="3">The sequence shown here is derived from an EMBL/GenBank/DDBJ whole genome shotgun (WGS) entry which is preliminary data.</text>
</comment>
<feature type="compositionally biased region" description="Polar residues" evidence="2">
    <location>
        <begin position="216"/>
        <end position="241"/>
    </location>
</feature>
<evidence type="ECO:0000256" key="1">
    <source>
        <dbReference type="SAM" id="Coils"/>
    </source>
</evidence>
<evidence type="ECO:0000313" key="4">
    <source>
        <dbReference type="Proteomes" id="UP001498398"/>
    </source>
</evidence>
<feature type="compositionally biased region" description="Low complexity" evidence="2">
    <location>
        <begin position="126"/>
        <end position="147"/>
    </location>
</feature>
<evidence type="ECO:0000313" key="3">
    <source>
        <dbReference type="EMBL" id="KAK7443205.1"/>
    </source>
</evidence>
<feature type="compositionally biased region" description="Polar residues" evidence="2">
    <location>
        <begin position="149"/>
        <end position="170"/>
    </location>
</feature>
<sequence length="781" mass="86408">MPKVATRGANSVAAAKPLLERFQEEWMKRSTVSQRKAWYRKGGGSKITCTACIKRKTDCASQSDNDNLATTARCSACLTWKTGGCSREEEQKRYRIKSTLKLTDGMFDSLLSEMLKETDRGERAKSNSSSLSSKRYPTRSSSSSLKSGDNPTTKNSQSGSGPVTRQQAQAKSLPKNFYHDTVDTTSGDTPKGSRHDDNLSAPSSSSSTTIYIADPKQTNFSQKRDSNTALKNAATSLTLPSTPKRDTLKSELQMHLPANPTSSSKEPNHKRKREPASPDTPTPHPKRHATTAAIIGQGTEADGESSDAAASKSPTLAAMIAFESGEPASITPRRAIVILPKTSFGGADKGPQSKAAPRSVGPNSDTGETSTVRPSPDLSPRPETRSQEAQTTLNPTRTLAVQTDVTANNLQWLHLEEQNIIWQKIVDLGLERRTQSRTIDGLQFDVSMMDIEFQEAELKLLEAQRRCEDLEEQNLHLVRKEKERHAAVSQPIDAEIQVELGKSELEVVKADMEKKLELKDFEIRALVQERVNNQISKVAKHTVDAEMQTVLGPACDCNKPLLLMQGLGEHLDSPRPPSQLESVPGQSDPSETSSNQDFLTSVVHHEKAEYSFINLLRLECEKIRNETLKLIPGERSARVDQRFRDLNSKLLEIANRRLEVAEMLAPWADPNTPEEGDELYADLENAVDGENEMSLLMMHDEDRRSETLGVSADFQLAYPEEKEESITGDTGTCHDNDQIAMDLGIWTGSQSAADQFEEAENEEVSKDEREDEDSNFRGYPH</sequence>
<feature type="coiled-coil region" evidence="1">
    <location>
        <begin position="451"/>
        <end position="480"/>
    </location>
</feature>
<evidence type="ECO:0000256" key="2">
    <source>
        <dbReference type="SAM" id="MobiDB-lite"/>
    </source>
</evidence>
<gene>
    <name evidence="3" type="primary">ebp2_3</name>
    <name evidence="3" type="ORF">VKT23_015802</name>
</gene>
<name>A0ABR1IWK0_9AGAR</name>
<keyword evidence="1" id="KW-0175">Coiled coil</keyword>
<protein>
    <submittedName>
        <fullName evidence="3">rRNA-processing protein EBP2</fullName>
    </submittedName>
</protein>
<feature type="compositionally biased region" description="Polar residues" evidence="2">
    <location>
        <begin position="361"/>
        <end position="373"/>
    </location>
</feature>
<reference evidence="3 4" key="1">
    <citation type="submission" date="2024-01" db="EMBL/GenBank/DDBJ databases">
        <title>A draft genome for the cacao thread blight pathogen Marasmiellus scandens.</title>
        <authorList>
            <person name="Baruah I.K."/>
            <person name="Leung J."/>
            <person name="Bukari Y."/>
            <person name="Amoako-Attah I."/>
            <person name="Meinhardt L.W."/>
            <person name="Bailey B.A."/>
            <person name="Cohen S.P."/>
        </authorList>
    </citation>
    <scope>NUCLEOTIDE SEQUENCE [LARGE SCALE GENOMIC DNA]</scope>
    <source>
        <strain evidence="3 4">GH-19</strain>
    </source>
</reference>
<dbReference type="Proteomes" id="UP001498398">
    <property type="component" value="Unassembled WGS sequence"/>
</dbReference>